<name>A0A5C5ZYS4_9BACT</name>
<protein>
    <recommendedName>
        <fullName evidence="3">PSP1 C-terminal domain-containing protein</fullName>
    </recommendedName>
</protein>
<evidence type="ECO:0000313" key="2">
    <source>
        <dbReference type="Proteomes" id="UP000320176"/>
    </source>
</evidence>
<gene>
    <name evidence="1" type="ORF">Pla52n_61390</name>
</gene>
<accession>A0A5C5ZYS4</accession>
<dbReference type="Proteomes" id="UP000320176">
    <property type="component" value="Unassembled WGS sequence"/>
</dbReference>
<dbReference type="EMBL" id="SJPN01000010">
    <property type="protein sequence ID" value="TWT92774.1"/>
    <property type="molecule type" value="Genomic_DNA"/>
</dbReference>
<comment type="caution">
    <text evidence="1">The sequence shown here is derived from an EMBL/GenBank/DDBJ whole genome shotgun (WGS) entry which is preliminary data.</text>
</comment>
<organism evidence="1 2">
    <name type="scientific">Stieleria varia</name>
    <dbReference type="NCBI Taxonomy" id="2528005"/>
    <lineage>
        <taxon>Bacteria</taxon>
        <taxon>Pseudomonadati</taxon>
        <taxon>Planctomycetota</taxon>
        <taxon>Planctomycetia</taxon>
        <taxon>Pirellulales</taxon>
        <taxon>Pirellulaceae</taxon>
        <taxon>Stieleria</taxon>
    </lineage>
</organism>
<evidence type="ECO:0008006" key="3">
    <source>
        <dbReference type="Google" id="ProtNLM"/>
    </source>
</evidence>
<proteinExistence type="predicted"/>
<dbReference type="OrthoDB" id="287205at2"/>
<keyword evidence="2" id="KW-1185">Reference proteome</keyword>
<reference evidence="1 2" key="1">
    <citation type="submission" date="2019-02" db="EMBL/GenBank/DDBJ databases">
        <title>Deep-cultivation of Planctomycetes and their phenomic and genomic characterization uncovers novel biology.</title>
        <authorList>
            <person name="Wiegand S."/>
            <person name="Jogler M."/>
            <person name="Boedeker C."/>
            <person name="Pinto D."/>
            <person name="Vollmers J."/>
            <person name="Rivas-Marin E."/>
            <person name="Kohn T."/>
            <person name="Peeters S.H."/>
            <person name="Heuer A."/>
            <person name="Rast P."/>
            <person name="Oberbeckmann S."/>
            <person name="Bunk B."/>
            <person name="Jeske O."/>
            <person name="Meyerdierks A."/>
            <person name="Storesund J.E."/>
            <person name="Kallscheuer N."/>
            <person name="Luecker S."/>
            <person name="Lage O.M."/>
            <person name="Pohl T."/>
            <person name="Merkel B.J."/>
            <person name="Hornburger P."/>
            <person name="Mueller R.-W."/>
            <person name="Bruemmer F."/>
            <person name="Labrenz M."/>
            <person name="Spormann A.M."/>
            <person name="Op Den Camp H."/>
            <person name="Overmann J."/>
            <person name="Amann R."/>
            <person name="Jetten M.S.M."/>
            <person name="Mascher T."/>
            <person name="Medema M.H."/>
            <person name="Devos D.P."/>
            <person name="Kaster A.-K."/>
            <person name="Ovreas L."/>
            <person name="Rohde M."/>
            <person name="Galperin M.Y."/>
            <person name="Jogler C."/>
        </authorList>
    </citation>
    <scope>NUCLEOTIDE SEQUENCE [LARGE SCALE GENOMIC DNA]</scope>
    <source>
        <strain evidence="1 2">Pla52n</strain>
    </source>
</reference>
<sequence>MEQYFVRVGALAQVRVAGSLLTLEHGCRVVLRSPRGLELGVVCGRSSTSPAAQSRQLADAAPGYKILRPTDASDELLIERLEQHKRDAVESCRRALAEAGSQAVLLDVDQMINGGALVMHFLGDVDAIAERISAQIAACYEETVRSDHFAKLLQEGCGPGCGGESSGCGSGGCSGCSVAAACHG</sequence>
<dbReference type="RefSeq" id="WP_146523065.1">
    <property type="nucleotide sequence ID" value="NZ_CP151726.1"/>
</dbReference>
<evidence type="ECO:0000313" key="1">
    <source>
        <dbReference type="EMBL" id="TWT92774.1"/>
    </source>
</evidence>
<dbReference type="AlphaFoldDB" id="A0A5C5ZYS4"/>